<gene>
    <name evidence="1" type="ordered locus">MTR_5g099210</name>
</gene>
<accession>G7KFG4</accession>
<sequence>MMILIQFGDSMPVASLRKNDRIFNNDVGYVADLAEEVKVLLWRWFLTRIHIRPCLFYKWSWNPRDCLLRDMWHKERNEMKENNVTTWKVQKEETNELDVITGHCTKKRGNVWLEQKEKKKRMLIGIEKLGYKKVIKARGIT</sequence>
<evidence type="ECO:0000313" key="3">
    <source>
        <dbReference type="Proteomes" id="UP000002051"/>
    </source>
</evidence>
<evidence type="ECO:0000313" key="1">
    <source>
        <dbReference type="EMBL" id="AET01081.1"/>
    </source>
</evidence>
<dbReference type="AlphaFoldDB" id="G7KFG4"/>
<organism evidence="1 3">
    <name type="scientific">Medicago truncatula</name>
    <name type="common">Barrel medic</name>
    <name type="synonym">Medicago tribuloides</name>
    <dbReference type="NCBI Taxonomy" id="3880"/>
    <lineage>
        <taxon>Eukaryota</taxon>
        <taxon>Viridiplantae</taxon>
        <taxon>Streptophyta</taxon>
        <taxon>Embryophyta</taxon>
        <taxon>Tracheophyta</taxon>
        <taxon>Spermatophyta</taxon>
        <taxon>Magnoliopsida</taxon>
        <taxon>eudicotyledons</taxon>
        <taxon>Gunneridae</taxon>
        <taxon>Pentapetalae</taxon>
        <taxon>rosids</taxon>
        <taxon>fabids</taxon>
        <taxon>Fabales</taxon>
        <taxon>Fabaceae</taxon>
        <taxon>Papilionoideae</taxon>
        <taxon>50 kb inversion clade</taxon>
        <taxon>NPAAA clade</taxon>
        <taxon>Hologalegina</taxon>
        <taxon>IRL clade</taxon>
        <taxon>Trifolieae</taxon>
        <taxon>Medicago</taxon>
    </lineage>
</organism>
<dbReference type="HOGENOM" id="CLU_1828200_0_0_1"/>
<name>G7KFG4_MEDTR</name>
<dbReference type="EnsemblPlants" id="AET01081">
    <property type="protein sequence ID" value="AET01081"/>
    <property type="gene ID" value="MTR_5g099210"/>
</dbReference>
<dbReference type="Proteomes" id="UP000002051">
    <property type="component" value="Chromosome 5"/>
</dbReference>
<dbReference type="PaxDb" id="3880-AET01081"/>
<protein>
    <submittedName>
        <fullName evidence="1 2">Uncharacterized protein</fullName>
    </submittedName>
</protein>
<proteinExistence type="predicted"/>
<evidence type="ECO:0000313" key="2">
    <source>
        <dbReference type="EnsemblPlants" id="AET01081"/>
    </source>
</evidence>
<reference evidence="1 3" key="1">
    <citation type="journal article" date="2011" name="Nature">
        <title>The Medicago genome provides insight into the evolution of rhizobial symbioses.</title>
        <authorList>
            <person name="Young N.D."/>
            <person name="Debelle F."/>
            <person name="Oldroyd G.E."/>
            <person name="Geurts R."/>
            <person name="Cannon S.B."/>
            <person name="Udvardi M.K."/>
            <person name="Benedito V.A."/>
            <person name="Mayer K.F."/>
            <person name="Gouzy J."/>
            <person name="Schoof H."/>
            <person name="Van de Peer Y."/>
            <person name="Proost S."/>
            <person name="Cook D.R."/>
            <person name="Meyers B.C."/>
            <person name="Spannagl M."/>
            <person name="Cheung F."/>
            <person name="De Mita S."/>
            <person name="Krishnakumar V."/>
            <person name="Gundlach H."/>
            <person name="Zhou S."/>
            <person name="Mudge J."/>
            <person name="Bharti A.K."/>
            <person name="Murray J.D."/>
            <person name="Naoumkina M.A."/>
            <person name="Rosen B."/>
            <person name="Silverstein K.A."/>
            <person name="Tang H."/>
            <person name="Rombauts S."/>
            <person name="Zhao P.X."/>
            <person name="Zhou P."/>
            <person name="Barbe V."/>
            <person name="Bardou P."/>
            <person name="Bechner M."/>
            <person name="Bellec A."/>
            <person name="Berger A."/>
            <person name="Berges H."/>
            <person name="Bidwell S."/>
            <person name="Bisseling T."/>
            <person name="Choisne N."/>
            <person name="Couloux A."/>
            <person name="Denny R."/>
            <person name="Deshpande S."/>
            <person name="Dai X."/>
            <person name="Doyle J.J."/>
            <person name="Dudez A.M."/>
            <person name="Farmer A.D."/>
            <person name="Fouteau S."/>
            <person name="Franken C."/>
            <person name="Gibelin C."/>
            <person name="Gish J."/>
            <person name="Goldstein S."/>
            <person name="Gonzalez A.J."/>
            <person name="Green P.J."/>
            <person name="Hallab A."/>
            <person name="Hartog M."/>
            <person name="Hua A."/>
            <person name="Humphray S.J."/>
            <person name="Jeong D.H."/>
            <person name="Jing Y."/>
            <person name="Jocker A."/>
            <person name="Kenton S.M."/>
            <person name="Kim D.J."/>
            <person name="Klee K."/>
            <person name="Lai H."/>
            <person name="Lang C."/>
            <person name="Lin S."/>
            <person name="Macmil S.L."/>
            <person name="Magdelenat G."/>
            <person name="Matthews L."/>
            <person name="McCorrison J."/>
            <person name="Monaghan E.L."/>
            <person name="Mun J.H."/>
            <person name="Najar F.Z."/>
            <person name="Nicholson C."/>
            <person name="Noirot C."/>
            <person name="O'Bleness M."/>
            <person name="Paule C.R."/>
            <person name="Poulain J."/>
            <person name="Prion F."/>
            <person name="Qin B."/>
            <person name="Qu C."/>
            <person name="Retzel E.F."/>
            <person name="Riddle C."/>
            <person name="Sallet E."/>
            <person name="Samain S."/>
            <person name="Samson N."/>
            <person name="Sanders I."/>
            <person name="Saurat O."/>
            <person name="Scarpelli C."/>
            <person name="Schiex T."/>
            <person name="Segurens B."/>
            <person name="Severin A.J."/>
            <person name="Sherrier D.J."/>
            <person name="Shi R."/>
            <person name="Sims S."/>
            <person name="Singer S.R."/>
            <person name="Sinharoy S."/>
            <person name="Sterck L."/>
            <person name="Viollet A."/>
            <person name="Wang B.B."/>
            <person name="Wang K."/>
            <person name="Wang M."/>
            <person name="Wang X."/>
            <person name="Warfsmann J."/>
            <person name="Weissenbach J."/>
            <person name="White D.D."/>
            <person name="White J.D."/>
            <person name="Wiley G.B."/>
            <person name="Wincker P."/>
            <person name="Xing Y."/>
            <person name="Yang L."/>
            <person name="Yao Z."/>
            <person name="Ying F."/>
            <person name="Zhai J."/>
            <person name="Zhou L."/>
            <person name="Zuber A."/>
            <person name="Denarie J."/>
            <person name="Dixon R.A."/>
            <person name="May G.D."/>
            <person name="Schwartz D.C."/>
            <person name="Rogers J."/>
            <person name="Quetier F."/>
            <person name="Town C.D."/>
            <person name="Roe B.A."/>
        </authorList>
    </citation>
    <scope>NUCLEOTIDE SEQUENCE [LARGE SCALE GENOMIC DNA]</scope>
    <source>
        <strain evidence="1">A17</strain>
        <strain evidence="2 3">cv. Jemalong A17</strain>
    </source>
</reference>
<dbReference type="EMBL" id="CM001221">
    <property type="protein sequence ID" value="AET01081.1"/>
    <property type="molecule type" value="Genomic_DNA"/>
</dbReference>
<reference evidence="2" key="3">
    <citation type="submission" date="2015-04" db="UniProtKB">
        <authorList>
            <consortium name="EnsemblPlants"/>
        </authorList>
    </citation>
    <scope>IDENTIFICATION</scope>
    <source>
        <strain evidence="2">cv. Jemalong A17</strain>
    </source>
</reference>
<keyword evidence="3" id="KW-1185">Reference proteome</keyword>
<reference evidence="1 3" key="2">
    <citation type="journal article" date="2014" name="BMC Genomics">
        <title>An improved genome release (version Mt4.0) for the model legume Medicago truncatula.</title>
        <authorList>
            <person name="Tang H."/>
            <person name="Krishnakumar V."/>
            <person name="Bidwell S."/>
            <person name="Rosen B."/>
            <person name="Chan A."/>
            <person name="Zhou S."/>
            <person name="Gentzbittel L."/>
            <person name="Childs K.L."/>
            <person name="Yandell M."/>
            <person name="Gundlach H."/>
            <person name="Mayer K.F."/>
            <person name="Schwartz D.C."/>
            <person name="Town C.D."/>
        </authorList>
    </citation>
    <scope>GENOME REANNOTATION</scope>
    <source>
        <strain evidence="2 3">cv. Jemalong A17</strain>
    </source>
</reference>